<dbReference type="Proteomes" id="UP000240996">
    <property type="component" value="Unassembled WGS sequence"/>
</dbReference>
<comment type="caution">
    <text evidence="2">The sequence shown here is derived from an EMBL/GenBank/DDBJ whole genome shotgun (WGS) entry which is preliminary data.</text>
</comment>
<evidence type="ECO:0000256" key="1">
    <source>
        <dbReference type="SAM" id="Phobius"/>
    </source>
</evidence>
<sequence>MTDKAAEARQLNLITLLFAILAFGGILALGSVDAKTKQQRYRIAKTYQISERQKLERRRARAVQGVIASTSAQSAP</sequence>
<proteinExistence type="predicted"/>
<evidence type="ECO:0000313" key="3">
    <source>
        <dbReference type="Proteomes" id="UP000240996"/>
    </source>
</evidence>
<feature type="transmembrane region" description="Helical" evidence="1">
    <location>
        <begin position="12"/>
        <end position="32"/>
    </location>
</feature>
<reference evidence="2 3" key="1">
    <citation type="submission" date="2018-04" db="EMBL/GenBank/DDBJ databases">
        <title>Genomic Encyclopedia of Type Strains, Phase III (KMG-III): the genomes of soil and plant-associated and newly described type strains.</title>
        <authorList>
            <person name="Whitman W."/>
        </authorList>
    </citation>
    <scope>NUCLEOTIDE SEQUENCE [LARGE SCALE GENOMIC DNA]</scope>
    <source>
        <strain evidence="2 3">NW12</strain>
    </source>
</reference>
<organism evidence="2 3">
    <name type="scientific">Sphingomonas aerolata</name>
    <dbReference type="NCBI Taxonomy" id="185951"/>
    <lineage>
        <taxon>Bacteria</taxon>
        <taxon>Pseudomonadati</taxon>
        <taxon>Pseudomonadota</taxon>
        <taxon>Alphaproteobacteria</taxon>
        <taxon>Sphingomonadales</taxon>
        <taxon>Sphingomonadaceae</taxon>
        <taxon>Sphingomonas</taxon>
    </lineage>
</organism>
<keyword evidence="1" id="KW-0812">Transmembrane</keyword>
<keyword evidence="3" id="KW-1185">Reference proteome</keyword>
<gene>
    <name evidence="2" type="ORF">C8J24_0362</name>
</gene>
<protein>
    <submittedName>
        <fullName evidence="2">Uncharacterized protein</fullName>
    </submittedName>
</protein>
<name>A0A2T4YTD3_9SPHN</name>
<evidence type="ECO:0000313" key="2">
    <source>
        <dbReference type="EMBL" id="PTM46981.1"/>
    </source>
</evidence>
<dbReference type="EMBL" id="PZZN01000001">
    <property type="protein sequence ID" value="PTM46981.1"/>
    <property type="molecule type" value="Genomic_DNA"/>
</dbReference>
<dbReference type="RefSeq" id="WP_156363278.1">
    <property type="nucleotide sequence ID" value="NZ_JAPZPU010000001.1"/>
</dbReference>
<dbReference type="AlphaFoldDB" id="A0A2T4YTD3"/>
<accession>A0A2T4YTD3</accession>
<keyword evidence="1" id="KW-0472">Membrane</keyword>
<keyword evidence="1" id="KW-1133">Transmembrane helix</keyword>